<proteinExistence type="predicted"/>
<evidence type="ECO:0000256" key="2">
    <source>
        <dbReference type="ARBA" id="ARBA00023002"/>
    </source>
</evidence>
<dbReference type="InterPro" id="IPR036226">
    <property type="entry name" value="LipOase_C_sf"/>
</dbReference>
<dbReference type="EMBL" id="BSNX01000075">
    <property type="protein sequence ID" value="GLQ75811.1"/>
    <property type="molecule type" value="Genomic_DNA"/>
</dbReference>
<reference evidence="5" key="1">
    <citation type="journal article" date="2019" name="Int. J. Syst. Evol. Microbiol.">
        <title>The Global Catalogue of Microorganisms (GCM) 10K type strain sequencing project: providing services to taxonomists for standard genome sequencing and annotation.</title>
        <authorList>
            <consortium name="The Broad Institute Genomics Platform"/>
            <consortium name="The Broad Institute Genome Sequencing Center for Infectious Disease"/>
            <person name="Wu L."/>
            <person name="Ma J."/>
        </authorList>
    </citation>
    <scope>NUCLEOTIDE SEQUENCE [LARGE SCALE GENOMIC DNA]</scope>
    <source>
        <strain evidence="5">NBRC 15640</strain>
    </source>
</reference>
<accession>A0AAV5P0S9</accession>
<evidence type="ECO:0000259" key="3">
    <source>
        <dbReference type="PROSITE" id="PS51393"/>
    </source>
</evidence>
<evidence type="ECO:0000313" key="4">
    <source>
        <dbReference type="EMBL" id="GLQ75811.1"/>
    </source>
</evidence>
<dbReference type="InterPro" id="IPR013819">
    <property type="entry name" value="LipOase_C"/>
</dbReference>
<protein>
    <recommendedName>
        <fullName evidence="3">Lipoxygenase domain-containing protein</fullName>
    </recommendedName>
</protein>
<gene>
    <name evidence="4" type="ORF">GCM10007932_51740</name>
</gene>
<keyword evidence="2" id="KW-0560">Oxidoreductase</keyword>
<comment type="caution">
    <text evidence="4">The sequence shown here is derived from an EMBL/GenBank/DDBJ whole genome shotgun (WGS) entry which is preliminary data.</text>
</comment>
<feature type="domain" description="Lipoxygenase" evidence="3">
    <location>
        <begin position="309"/>
        <end position="766"/>
    </location>
</feature>
<dbReference type="PROSITE" id="PS51393">
    <property type="entry name" value="LIPOXYGENASE_3"/>
    <property type="match status" value="1"/>
</dbReference>
<dbReference type="PANTHER" id="PTHR11771">
    <property type="entry name" value="LIPOXYGENASE"/>
    <property type="match status" value="1"/>
</dbReference>
<dbReference type="Gene3D" id="1.20.245.10">
    <property type="entry name" value="Lipoxygenase-1, Domain 5"/>
    <property type="match status" value="1"/>
</dbReference>
<organism evidence="4 5">
    <name type="scientific">Vibrio penaeicida</name>
    <dbReference type="NCBI Taxonomy" id="104609"/>
    <lineage>
        <taxon>Bacteria</taxon>
        <taxon>Pseudomonadati</taxon>
        <taxon>Pseudomonadota</taxon>
        <taxon>Gammaproteobacteria</taxon>
        <taxon>Vibrionales</taxon>
        <taxon>Vibrionaceae</taxon>
        <taxon>Vibrio</taxon>
    </lineage>
</organism>
<evidence type="ECO:0000313" key="5">
    <source>
        <dbReference type="Proteomes" id="UP001156690"/>
    </source>
</evidence>
<dbReference type="Pfam" id="PF00305">
    <property type="entry name" value="Lipoxygenase"/>
    <property type="match status" value="1"/>
</dbReference>
<dbReference type="GO" id="GO:0016702">
    <property type="term" value="F:oxidoreductase activity, acting on single donors with incorporation of molecular oxygen, incorporation of two atoms of oxygen"/>
    <property type="evidence" value="ECO:0007669"/>
    <property type="project" value="InterPro"/>
</dbReference>
<keyword evidence="5" id="KW-1185">Reference proteome</keyword>
<sequence>MNAGMFMSDIENNKAFLDSPEFHQLQQQIATYERLRQSGLPEQDAMQRSLQYDTQEKLDSIVLPNWEDWERICPKDADPNWRPQAVTGSRINELPEFPFPVIPQHATEEQKAARKKQIEQAKKNNWHDYKRLLNVPVHGNVDSIEVRNNTPWTVRGTEEERNARAQEWDFGVSDACLARADDWALFDASVRHISKNLVRIALIGGPAVISGLILLLGKLVELVITGQAKFETVDPIVLTVPPVAVWSADDLLFYPYDIDSDTGARKYDPQYPRPPWHEDFFNDDVIAHLQIAPETPVFDYFQPLKEPMSNFPFTDAMFNKIEGFKDDNLADAMSEGRVFVTDFGDFHDEVMAQFQPDRTADDIPQTGGRLYPAIAMFAVPKGSDKLKTIAIQPTQRPPLNDWEWWWWYNFGFGNVPHPPSKIITPADDKWTWRMAKNTFTTMYSMSNVIDHLSTHVFLWPVSTSFYRTIPESHPLSALVLPHLTSLSFNNYLGVFFDPSTKTSNPDGTAVYGDGYGGTLTGVVKTISGISNKSFVHGTIRRSKHYHFTQHGQPFDRRENGEFDVIGDYPQHDDDIGQWQAIRDWVEGYIHLYYNSDSDVANDTEVQDFFEDAYGAGVNGFPASASTRQELIDTISHLIYWMSINHGLGNLSGFQPIGALGYYSHLALDPAGRRTKTDWLHACPRLNVGMGLFEFARNFLDVPVPWHRSFGKYPQGNFMHDPRVYTHLHQFQSECKNIDDTLRAKNRNRRWAYELKLPSTLTVSPWN</sequence>
<dbReference type="InterPro" id="IPR000907">
    <property type="entry name" value="LipOase"/>
</dbReference>
<dbReference type="Gene3D" id="3.10.450.60">
    <property type="match status" value="1"/>
</dbReference>
<dbReference type="AlphaFoldDB" id="A0AAV5P0S9"/>
<dbReference type="GO" id="GO:0034440">
    <property type="term" value="P:lipid oxidation"/>
    <property type="evidence" value="ECO:0007669"/>
    <property type="project" value="InterPro"/>
</dbReference>
<dbReference type="Proteomes" id="UP001156690">
    <property type="component" value="Unassembled WGS sequence"/>
</dbReference>
<name>A0AAV5P0S9_9VIBR</name>
<dbReference type="SUPFAM" id="SSF48484">
    <property type="entry name" value="Lipoxigenase"/>
    <property type="match status" value="1"/>
</dbReference>
<dbReference type="GO" id="GO:0046872">
    <property type="term" value="F:metal ion binding"/>
    <property type="evidence" value="ECO:0007669"/>
    <property type="project" value="UniProtKB-KW"/>
</dbReference>
<evidence type="ECO:0000256" key="1">
    <source>
        <dbReference type="ARBA" id="ARBA00022723"/>
    </source>
</evidence>
<keyword evidence="1" id="KW-0479">Metal-binding</keyword>